<protein>
    <submittedName>
        <fullName evidence="2">Uncharacterized protein</fullName>
    </submittedName>
</protein>
<sequence>MASMNTTPTIAVLILSTATSALAADTPPSIRVIGQQVYTVDQRGNTTGTIRELSPGNWHVLDQKGMTVRTIQTPPGCQPFLPCQGR</sequence>
<gene>
    <name evidence="2" type="ORF">CCC_02940</name>
</gene>
<evidence type="ECO:0000313" key="2">
    <source>
        <dbReference type="EMBL" id="KIM00152.1"/>
    </source>
</evidence>
<keyword evidence="1" id="KW-0732">Signal</keyword>
<evidence type="ECO:0000256" key="1">
    <source>
        <dbReference type="SAM" id="SignalP"/>
    </source>
</evidence>
<feature type="signal peptide" evidence="1">
    <location>
        <begin position="1"/>
        <end position="23"/>
    </location>
</feature>
<keyword evidence="3" id="KW-1185">Reference proteome</keyword>
<reference evidence="2 3" key="1">
    <citation type="submission" date="2015-01" db="EMBL/GenBank/DDBJ databases">
        <title>Genome Sequence of Magnetospirillum magnetotacticum Strain MS-1.</title>
        <authorList>
            <person name="Marinov G.K."/>
            <person name="Smalley M.D."/>
            <person name="DeSalvo G."/>
        </authorList>
    </citation>
    <scope>NUCLEOTIDE SEQUENCE [LARGE SCALE GENOMIC DNA]</scope>
    <source>
        <strain evidence="2 3">MS-1</strain>
    </source>
</reference>
<accession>A0A0C2V522</accession>
<organism evidence="2 3">
    <name type="scientific">Paramagnetospirillum magnetotacticum MS-1</name>
    <dbReference type="NCBI Taxonomy" id="272627"/>
    <lineage>
        <taxon>Bacteria</taxon>
        <taxon>Pseudomonadati</taxon>
        <taxon>Pseudomonadota</taxon>
        <taxon>Alphaproteobacteria</taxon>
        <taxon>Rhodospirillales</taxon>
        <taxon>Magnetospirillaceae</taxon>
        <taxon>Paramagnetospirillum</taxon>
    </lineage>
</organism>
<dbReference type="STRING" id="272627.CCC_02940"/>
<proteinExistence type="predicted"/>
<evidence type="ECO:0000313" key="3">
    <source>
        <dbReference type="Proteomes" id="UP000031971"/>
    </source>
</evidence>
<comment type="caution">
    <text evidence="2">The sequence shown here is derived from an EMBL/GenBank/DDBJ whole genome shotgun (WGS) entry which is preliminary data.</text>
</comment>
<dbReference type="AlphaFoldDB" id="A0A0C2V522"/>
<feature type="chain" id="PRO_5002157080" evidence="1">
    <location>
        <begin position="24"/>
        <end position="86"/>
    </location>
</feature>
<dbReference type="EMBL" id="JXSL01000020">
    <property type="protein sequence ID" value="KIM00152.1"/>
    <property type="molecule type" value="Genomic_DNA"/>
</dbReference>
<dbReference type="Proteomes" id="UP000031971">
    <property type="component" value="Unassembled WGS sequence"/>
</dbReference>
<name>A0A0C2V522_PARME</name>